<keyword evidence="15" id="KW-0511">Multifunctional enzyme</keyword>
<accession>A0A6L2KSH2</accession>
<dbReference type="PANTHER" id="PTHR37984:SF5">
    <property type="entry name" value="PROTEIN NYNRIN-LIKE"/>
    <property type="match status" value="1"/>
</dbReference>
<dbReference type="SUPFAM" id="SSF54160">
    <property type="entry name" value="Chromo domain-like"/>
    <property type="match status" value="1"/>
</dbReference>
<gene>
    <name evidence="18" type="ORF">Tci_024491</name>
</gene>
<evidence type="ECO:0000256" key="11">
    <source>
        <dbReference type="ARBA" id="ARBA00022918"/>
    </source>
</evidence>
<feature type="region of interest" description="Disordered" evidence="16">
    <location>
        <begin position="1"/>
        <end position="20"/>
    </location>
</feature>
<dbReference type="InterPro" id="IPR036397">
    <property type="entry name" value="RNaseH_sf"/>
</dbReference>
<dbReference type="CDD" id="cd01647">
    <property type="entry name" value="RT_LTR"/>
    <property type="match status" value="1"/>
</dbReference>
<comment type="caution">
    <text evidence="18">The sequence shown here is derived from an EMBL/GenBank/DDBJ whole genome shotgun (WGS) entry which is preliminary data.</text>
</comment>
<dbReference type="InterPro" id="IPR041588">
    <property type="entry name" value="Integrase_H2C2"/>
</dbReference>
<keyword evidence="3" id="KW-0548">Nucleotidyltransferase</keyword>
<dbReference type="PROSITE" id="PS50994">
    <property type="entry name" value="INTEGRASE"/>
    <property type="match status" value="1"/>
</dbReference>
<evidence type="ECO:0000256" key="2">
    <source>
        <dbReference type="ARBA" id="ARBA00022679"/>
    </source>
</evidence>
<name>A0A6L2KSH2_TANCI</name>
<dbReference type="Gene3D" id="1.10.340.70">
    <property type="match status" value="1"/>
</dbReference>
<keyword evidence="9" id="KW-0460">Magnesium</keyword>
<dbReference type="GO" id="GO:0004519">
    <property type="term" value="F:endonuclease activity"/>
    <property type="evidence" value="ECO:0007669"/>
    <property type="project" value="UniProtKB-KW"/>
</dbReference>
<dbReference type="InterPro" id="IPR000477">
    <property type="entry name" value="RT_dom"/>
</dbReference>
<keyword evidence="5" id="KW-0479">Metal-binding</keyword>
<dbReference type="Pfam" id="PF24626">
    <property type="entry name" value="SH3_Tf2-1"/>
    <property type="match status" value="1"/>
</dbReference>
<keyword evidence="7" id="KW-0255">Endonuclease</keyword>
<evidence type="ECO:0000256" key="13">
    <source>
        <dbReference type="ARBA" id="ARBA00023125"/>
    </source>
</evidence>
<dbReference type="Pfam" id="PF17919">
    <property type="entry name" value="RT_RNaseH_2"/>
    <property type="match status" value="1"/>
</dbReference>
<feature type="region of interest" description="Disordered" evidence="16">
    <location>
        <begin position="35"/>
        <end position="65"/>
    </location>
</feature>
<dbReference type="GO" id="GO:0006508">
    <property type="term" value="P:proteolysis"/>
    <property type="evidence" value="ECO:0007669"/>
    <property type="project" value="UniProtKB-KW"/>
</dbReference>
<dbReference type="SUPFAM" id="SSF53098">
    <property type="entry name" value="Ribonuclease H-like"/>
    <property type="match status" value="1"/>
</dbReference>
<evidence type="ECO:0000256" key="15">
    <source>
        <dbReference type="ARBA" id="ARBA00023268"/>
    </source>
</evidence>
<proteinExistence type="predicted"/>
<evidence type="ECO:0000256" key="9">
    <source>
        <dbReference type="ARBA" id="ARBA00022842"/>
    </source>
</evidence>
<keyword evidence="12" id="KW-0239">DNA-directed DNA polymerase</keyword>
<keyword evidence="13" id="KW-0238">DNA-binding</keyword>
<evidence type="ECO:0000256" key="3">
    <source>
        <dbReference type="ARBA" id="ARBA00022695"/>
    </source>
</evidence>
<sequence length="880" mass="100672">MVHTQNSENSNPPDPTATQLATIATKLEAFETMKEDIAALKEGERSRSRSSRNGEGESSWRGRQPQRPYNKIDFLIFSSEDPRGWLMKAKKYFSLHAILAKPQPTTMKVRAGFIQPSTSPFSILVLQVKKKDNTWRMCVDYRALNKITIADKYPIPNIGELLDELYEATVFSKLDLRSGYYQIRVIAPDIEKTAFRTHSGHYEFNVMPFGLTNAPSTPSMEQHKSHLEQALKLLHDNRFFAKLSKCCFGQEQVVFLGHVISSEGVSVEEEKISTIKSWPTPTTVKEKDEFLWSDTALKSFNDLKHALLTTPVLRLLDFYKPFVIECDASSDGVGAILSQEDHPMAYFSKGFSSSNHFKLAYDRELLALVLAQRLLLKLMPYDFSIVHKVGKENKGADALSRRPHSRELLTLIVPYSVKIRLPSLISRWWITFCFIMDGMVIPEIHNLKLKLLQEAHDTPIGGHEGFLKTYKRLSSRYYWPKMKQDVREFVQQCIICQQQKYQTLAPAGLLQPLPIPSRIWEDVSMDFIAGLPPSSHFDTILVVVDRLNKYAHFICLSHPYTAKGVATVFCREIVRLHGFPRSIVSDRDVVFLNNFWKELFRLSLTKLKMSTSYHPQTDGQTEVPNRCLEAYLRCFASEQPTKWSAYLPWAEYSYNTGYHKATGTTLFSAVYGHEPPSLFPYTAGETKNAELELQLVGDYVFLKIQPYRQKTLAKCRYEKLSPTFFGPYRVKRVVGPVAYELELPPEARIHPVFHISMLKPAHGSFSSPPVIPLPITKDWEIDLQPNSVITHRWVYEAGQPVLELLISWCNRPVEEATWETYDLVAEQFLEFRLEDKAFYREGISIALCKVRGKINAELRDEVTSAKQSKVVVLVDSALTP</sequence>
<evidence type="ECO:0000256" key="8">
    <source>
        <dbReference type="ARBA" id="ARBA00022801"/>
    </source>
</evidence>
<evidence type="ECO:0000256" key="6">
    <source>
        <dbReference type="ARBA" id="ARBA00022750"/>
    </source>
</evidence>
<keyword evidence="11" id="KW-0695">RNA-directed DNA polymerase</keyword>
<dbReference type="InterPro" id="IPR001584">
    <property type="entry name" value="Integrase_cat-core"/>
</dbReference>
<protein>
    <submittedName>
        <fullName evidence="18">Putative mitochondrial protein</fullName>
    </submittedName>
</protein>
<organism evidence="18">
    <name type="scientific">Tanacetum cinerariifolium</name>
    <name type="common">Dalmatian daisy</name>
    <name type="synonym">Chrysanthemum cinerariifolium</name>
    <dbReference type="NCBI Taxonomy" id="118510"/>
    <lineage>
        <taxon>Eukaryota</taxon>
        <taxon>Viridiplantae</taxon>
        <taxon>Streptophyta</taxon>
        <taxon>Embryophyta</taxon>
        <taxon>Tracheophyta</taxon>
        <taxon>Spermatophyta</taxon>
        <taxon>Magnoliopsida</taxon>
        <taxon>eudicotyledons</taxon>
        <taxon>Gunneridae</taxon>
        <taxon>Pentapetalae</taxon>
        <taxon>asterids</taxon>
        <taxon>campanulids</taxon>
        <taxon>Asterales</taxon>
        <taxon>Asteraceae</taxon>
        <taxon>Asteroideae</taxon>
        <taxon>Anthemideae</taxon>
        <taxon>Anthemidinae</taxon>
        <taxon>Tanacetum</taxon>
    </lineage>
</organism>
<dbReference type="InterPro" id="IPR043502">
    <property type="entry name" value="DNA/RNA_pol_sf"/>
</dbReference>
<feature type="domain" description="Integrase catalytic" evidence="17">
    <location>
        <begin position="510"/>
        <end position="683"/>
    </location>
</feature>
<evidence type="ECO:0000256" key="14">
    <source>
        <dbReference type="ARBA" id="ARBA00023172"/>
    </source>
</evidence>
<keyword evidence="4" id="KW-0540">Nuclease</keyword>
<dbReference type="GO" id="GO:0003677">
    <property type="term" value="F:DNA binding"/>
    <property type="evidence" value="ECO:0007669"/>
    <property type="project" value="UniProtKB-KW"/>
</dbReference>
<dbReference type="GO" id="GO:0015074">
    <property type="term" value="P:DNA integration"/>
    <property type="evidence" value="ECO:0007669"/>
    <property type="project" value="UniProtKB-KW"/>
</dbReference>
<dbReference type="Gene3D" id="3.10.10.10">
    <property type="entry name" value="HIV Type 1 Reverse Transcriptase, subunit A, domain 1"/>
    <property type="match status" value="1"/>
</dbReference>
<dbReference type="SUPFAM" id="SSF56672">
    <property type="entry name" value="DNA/RNA polymerases"/>
    <property type="match status" value="1"/>
</dbReference>
<dbReference type="GO" id="GO:0003964">
    <property type="term" value="F:RNA-directed DNA polymerase activity"/>
    <property type="evidence" value="ECO:0007669"/>
    <property type="project" value="UniProtKB-KW"/>
</dbReference>
<dbReference type="InterPro" id="IPR050951">
    <property type="entry name" value="Retrovirus_Pol_polyprotein"/>
</dbReference>
<dbReference type="InterPro" id="IPR043128">
    <property type="entry name" value="Rev_trsase/Diguanyl_cyclase"/>
</dbReference>
<evidence type="ECO:0000256" key="16">
    <source>
        <dbReference type="SAM" id="MobiDB-lite"/>
    </source>
</evidence>
<dbReference type="AlphaFoldDB" id="A0A6L2KSH2"/>
<dbReference type="GO" id="GO:0006310">
    <property type="term" value="P:DNA recombination"/>
    <property type="evidence" value="ECO:0007669"/>
    <property type="project" value="UniProtKB-KW"/>
</dbReference>
<dbReference type="InterPro" id="IPR016197">
    <property type="entry name" value="Chromo-like_dom_sf"/>
</dbReference>
<evidence type="ECO:0000313" key="18">
    <source>
        <dbReference type="EMBL" id="GEU52513.1"/>
    </source>
</evidence>
<dbReference type="Gene3D" id="3.30.420.10">
    <property type="entry name" value="Ribonuclease H-like superfamily/Ribonuclease H"/>
    <property type="match status" value="1"/>
</dbReference>
<evidence type="ECO:0000256" key="10">
    <source>
        <dbReference type="ARBA" id="ARBA00022908"/>
    </source>
</evidence>
<dbReference type="Pfam" id="PF00078">
    <property type="entry name" value="RVT_1"/>
    <property type="match status" value="1"/>
</dbReference>
<evidence type="ECO:0000256" key="1">
    <source>
        <dbReference type="ARBA" id="ARBA00022670"/>
    </source>
</evidence>
<keyword evidence="1" id="KW-0645">Protease</keyword>
<dbReference type="GO" id="GO:0046872">
    <property type="term" value="F:metal ion binding"/>
    <property type="evidence" value="ECO:0007669"/>
    <property type="project" value="UniProtKB-KW"/>
</dbReference>
<dbReference type="Pfam" id="PF17921">
    <property type="entry name" value="Integrase_H2C2"/>
    <property type="match status" value="1"/>
</dbReference>
<dbReference type="EMBL" id="BKCJ010003026">
    <property type="protein sequence ID" value="GEU52513.1"/>
    <property type="molecule type" value="Genomic_DNA"/>
</dbReference>
<evidence type="ECO:0000256" key="7">
    <source>
        <dbReference type="ARBA" id="ARBA00022759"/>
    </source>
</evidence>
<feature type="compositionally biased region" description="Basic and acidic residues" evidence="16">
    <location>
        <begin position="35"/>
        <end position="60"/>
    </location>
</feature>
<dbReference type="InterPro" id="IPR056924">
    <property type="entry name" value="SH3_Tf2-1"/>
</dbReference>
<dbReference type="InterPro" id="IPR041577">
    <property type="entry name" value="RT_RNaseH_2"/>
</dbReference>
<evidence type="ECO:0000256" key="12">
    <source>
        <dbReference type="ARBA" id="ARBA00022932"/>
    </source>
</evidence>
<dbReference type="Gene3D" id="3.30.70.270">
    <property type="match status" value="2"/>
</dbReference>
<dbReference type="PANTHER" id="PTHR37984">
    <property type="entry name" value="PROTEIN CBG26694"/>
    <property type="match status" value="1"/>
</dbReference>
<evidence type="ECO:0000256" key="5">
    <source>
        <dbReference type="ARBA" id="ARBA00022723"/>
    </source>
</evidence>
<dbReference type="FunFam" id="1.10.340.70:FF:000001">
    <property type="entry name" value="Retrovirus-related Pol polyprotein from transposon gypsy-like Protein"/>
    <property type="match status" value="1"/>
</dbReference>
<evidence type="ECO:0000259" key="17">
    <source>
        <dbReference type="PROSITE" id="PS50994"/>
    </source>
</evidence>
<dbReference type="GO" id="GO:0004190">
    <property type="term" value="F:aspartic-type endopeptidase activity"/>
    <property type="evidence" value="ECO:0007669"/>
    <property type="project" value="UniProtKB-KW"/>
</dbReference>
<evidence type="ECO:0000256" key="4">
    <source>
        <dbReference type="ARBA" id="ARBA00022722"/>
    </source>
</evidence>
<dbReference type="FunFam" id="3.10.10.10:FF:000007">
    <property type="entry name" value="Retrovirus-related Pol polyprotein from transposon 17.6-like Protein"/>
    <property type="match status" value="1"/>
</dbReference>
<keyword evidence="6" id="KW-0064">Aspartyl protease</keyword>
<keyword evidence="10" id="KW-0229">DNA integration</keyword>
<dbReference type="GO" id="GO:0003887">
    <property type="term" value="F:DNA-directed DNA polymerase activity"/>
    <property type="evidence" value="ECO:0007669"/>
    <property type="project" value="UniProtKB-KW"/>
</dbReference>
<dbReference type="InterPro" id="IPR012337">
    <property type="entry name" value="RNaseH-like_sf"/>
</dbReference>
<reference evidence="18" key="1">
    <citation type="journal article" date="2019" name="Sci. Rep.">
        <title>Draft genome of Tanacetum cinerariifolium, the natural source of mosquito coil.</title>
        <authorList>
            <person name="Yamashiro T."/>
            <person name="Shiraishi A."/>
            <person name="Satake H."/>
            <person name="Nakayama K."/>
        </authorList>
    </citation>
    <scope>NUCLEOTIDE SEQUENCE</scope>
</reference>
<keyword evidence="14" id="KW-0233">DNA recombination</keyword>
<keyword evidence="2" id="KW-0808">Transferase</keyword>
<keyword evidence="8" id="KW-0378">Hydrolase</keyword>